<feature type="compositionally biased region" description="Polar residues" evidence="1">
    <location>
        <begin position="1"/>
        <end position="19"/>
    </location>
</feature>
<dbReference type="AlphaFoldDB" id="A0A9Q0QPA7"/>
<sequence>MFLNRNKSGSVHNTQTRQQALAKAQIEGEESQKSNLRDFKLLVAQVKFIVGSSMDALKIYQDLEKEKPKDFRPYRHQGIIYTLLRKKDEAEKQLQKYRRLIPREHSYARSFDGRMLVTKVFLQMEERKWIGRSRQRADIVLRSTRYKYHFPFPETHDSVTVDNNCVRSHCKHDFPPLLVSWLSFIGLQ</sequence>
<comment type="caution">
    <text evidence="2">The sequence shown here is derived from an EMBL/GenBank/DDBJ whole genome shotgun (WGS) entry which is preliminary data.</text>
</comment>
<evidence type="ECO:0000256" key="1">
    <source>
        <dbReference type="SAM" id="MobiDB-lite"/>
    </source>
</evidence>
<evidence type="ECO:0000313" key="2">
    <source>
        <dbReference type="EMBL" id="KAJ4966985.1"/>
    </source>
</evidence>
<organism evidence="2 3">
    <name type="scientific">Protea cynaroides</name>
    <dbReference type="NCBI Taxonomy" id="273540"/>
    <lineage>
        <taxon>Eukaryota</taxon>
        <taxon>Viridiplantae</taxon>
        <taxon>Streptophyta</taxon>
        <taxon>Embryophyta</taxon>
        <taxon>Tracheophyta</taxon>
        <taxon>Spermatophyta</taxon>
        <taxon>Magnoliopsida</taxon>
        <taxon>Proteales</taxon>
        <taxon>Proteaceae</taxon>
        <taxon>Protea</taxon>
    </lineage>
</organism>
<dbReference type="OrthoDB" id="66881at2759"/>
<reference evidence="2" key="1">
    <citation type="journal article" date="2023" name="Plant J.">
        <title>The genome of the king protea, Protea cynaroides.</title>
        <authorList>
            <person name="Chang J."/>
            <person name="Duong T.A."/>
            <person name="Schoeman C."/>
            <person name="Ma X."/>
            <person name="Roodt D."/>
            <person name="Barker N."/>
            <person name="Li Z."/>
            <person name="Van de Peer Y."/>
            <person name="Mizrachi E."/>
        </authorList>
    </citation>
    <scope>NUCLEOTIDE SEQUENCE</scope>
    <source>
        <tissue evidence="2">Young leaves</tissue>
    </source>
</reference>
<dbReference type="Proteomes" id="UP001141806">
    <property type="component" value="Unassembled WGS sequence"/>
</dbReference>
<proteinExistence type="predicted"/>
<evidence type="ECO:0000313" key="3">
    <source>
        <dbReference type="Proteomes" id="UP001141806"/>
    </source>
</evidence>
<keyword evidence="3" id="KW-1185">Reference proteome</keyword>
<dbReference type="SUPFAM" id="SSF48452">
    <property type="entry name" value="TPR-like"/>
    <property type="match status" value="1"/>
</dbReference>
<dbReference type="InterPro" id="IPR011990">
    <property type="entry name" value="TPR-like_helical_dom_sf"/>
</dbReference>
<dbReference type="EMBL" id="JAMYWD010000007">
    <property type="protein sequence ID" value="KAJ4966985.1"/>
    <property type="molecule type" value="Genomic_DNA"/>
</dbReference>
<accession>A0A9Q0QPA7</accession>
<name>A0A9Q0QPA7_9MAGN</name>
<gene>
    <name evidence="2" type="ORF">NE237_018834</name>
</gene>
<dbReference type="Gene3D" id="1.25.40.10">
    <property type="entry name" value="Tetratricopeptide repeat domain"/>
    <property type="match status" value="1"/>
</dbReference>
<protein>
    <submittedName>
        <fullName evidence="2">Uncharacterized protein</fullName>
    </submittedName>
</protein>
<feature type="region of interest" description="Disordered" evidence="1">
    <location>
        <begin position="1"/>
        <end position="26"/>
    </location>
</feature>